<dbReference type="RefSeq" id="WP_234801538.1">
    <property type="nucleotide sequence ID" value="NZ_JACIED010000006.1"/>
</dbReference>
<evidence type="ECO:0000256" key="5">
    <source>
        <dbReference type="ARBA" id="ARBA00022723"/>
    </source>
</evidence>
<organism evidence="9 10">
    <name type="scientific">Allorhizobium taibaishanense</name>
    <dbReference type="NCBI Taxonomy" id="887144"/>
    <lineage>
        <taxon>Bacteria</taxon>
        <taxon>Pseudomonadati</taxon>
        <taxon>Pseudomonadota</taxon>
        <taxon>Alphaproteobacteria</taxon>
        <taxon>Hyphomicrobiales</taxon>
        <taxon>Rhizobiaceae</taxon>
        <taxon>Rhizobium/Agrobacterium group</taxon>
        <taxon>Allorhizobium</taxon>
    </lineage>
</organism>
<evidence type="ECO:0000259" key="8">
    <source>
        <dbReference type="PROSITE" id="PS50879"/>
    </source>
</evidence>
<comment type="similarity">
    <text evidence="2">Belongs to the RNase H family.</text>
</comment>
<dbReference type="AlphaFoldDB" id="A0A7W6MVY9"/>
<dbReference type="Pfam" id="PF00075">
    <property type="entry name" value="RNase_H"/>
    <property type="match status" value="1"/>
</dbReference>
<evidence type="ECO:0000256" key="3">
    <source>
        <dbReference type="ARBA" id="ARBA00012180"/>
    </source>
</evidence>
<dbReference type="InterPro" id="IPR036397">
    <property type="entry name" value="RNaseH_sf"/>
</dbReference>
<keyword evidence="5" id="KW-0479">Metal-binding</keyword>
<dbReference type="EC" id="3.1.26.4" evidence="3"/>
<evidence type="ECO:0000256" key="2">
    <source>
        <dbReference type="ARBA" id="ARBA00005300"/>
    </source>
</evidence>
<dbReference type="GO" id="GO:0004523">
    <property type="term" value="F:RNA-DNA hybrid ribonuclease activity"/>
    <property type="evidence" value="ECO:0007669"/>
    <property type="project" value="UniProtKB-EC"/>
</dbReference>
<evidence type="ECO:0000256" key="4">
    <source>
        <dbReference type="ARBA" id="ARBA00022722"/>
    </source>
</evidence>
<name>A0A7W6MVY9_9HYPH</name>
<dbReference type="InterPro" id="IPR012337">
    <property type="entry name" value="RNaseH-like_sf"/>
</dbReference>
<evidence type="ECO:0000256" key="7">
    <source>
        <dbReference type="ARBA" id="ARBA00022801"/>
    </source>
</evidence>
<evidence type="ECO:0000313" key="10">
    <source>
        <dbReference type="Proteomes" id="UP000544107"/>
    </source>
</evidence>
<dbReference type="SUPFAM" id="SSF53098">
    <property type="entry name" value="Ribonuclease H-like"/>
    <property type="match status" value="1"/>
</dbReference>
<dbReference type="PROSITE" id="PS50879">
    <property type="entry name" value="RNASE_H_1"/>
    <property type="match status" value="1"/>
</dbReference>
<dbReference type="InterPro" id="IPR002156">
    <property type="entry name" value="RNaseH_domain"/>
</dbReference>
<sequence>MELIDIVLLIEARSAEKQLNDNLHIYVDGSFSSDTQTGGWAFVVYHNEIQIASASGRLHARSNGHTEILALLRALEWIAISKTGEDIVVWSDSHYVVDGCNRLLKIWRNNGWKRVVANPRERKRAIPDLEEWQAVDRTLADLTSTIIRWCKGHSGSTGNEEADKLASVRLLDSGT</sequence>
<keyword evidence="7 9" id="KW-0378">Hydrolase</keyword>
<dbReference type="GO" id="GO:0003676">
    <property type="term" value="F:nucleic acid binding"/>
    <property type="evidence" value="ECO:0007669"/>
    <property type="project" value="InterPro"/>
</dbReference>
<gene>
    <name evidence="9" type="ORF">GGQ71_004167</name>
</gene>
<feature type="domain" description="RNase H type-1" evidence="8">
    <location>
        <begin position="19"/>
        <end position="171"/>
    </location>
</feature>
<evidence type="ECO:0000313" key="9">
    <source>
        <dbReference type="EMBL" id="MBB4009870.1"/>
    </source>
</evidence>
<comment type="catalytic activity">
    <reaction evidence="1">
        <text>Endonucleolytic cleavage to 5'-phosphomonoester.</text>
        <dbReference type="EC" id="3.1.26.4"/>
    </reaction>
</comment>
<evidence type="ECO:0000256" key="6">
    <source>
        <dbReference type="ARBA" id="ARBA00022759"/>
    </source>
</evidence>
<accession>A0A7W6MVY9</accession>
<dbReference type="PANTHER" id="PTHR10642:SF26">
    <property type="entry name" value="RIBONUCLEASE H1"/>
    <property type="match status" value="1"/>
</dbReference>
<evidence type="ECO:0000256" key="1">
    <source>
        <dbReference type="ARBA" id="ARBA00000077"/>
    </source>
</evidence>
<keyword evidence="4" id="KW-0540">Nuclease</keyword>
<keyword evidence="6" id="KW-0255">Endonuclease</keyword>
<dbReference type="GO" id="GO:0043137">
    <property type="term" value="P:DNA replication, removal of RNA primer"/>
    <property type="evidence" value="ECO:0007669"/>
    <property type="project" value="TreeGrafter"/>
</dbReference>
<comment type="caution">
    <text evidence="9">The sequence shown here is derived from an EMBL/GenBank/DDBJ whole genome shotgun (WGS) entry which is preliminary data.</text>
</comment>
<dbReference type="InterPro" id="IPR050092">
    <property type="entry name" value="RNase_H"/>
</dbReference>
<dbReference type="PANTHER" id="PTHR10642">
    <property type="entry name" value="RIBONUCLEASE H1"/>
    <property type="match status" value="1"/>
</dbReference>
<protein>
    <recommendedName>
        <fullName evidence="3">ribonuclease H</fullName>
        <ecNumber evidence="3">3.1.26.4</ecNumber>
    </recommendedName>
</protein>
<dbReference type="GO" id="GO:0046872">
    <property type="term" value="F:metal ion binding"/>
    <property type="evidence" value="ECO:0007669"/>
    <property type="project" value="UniProtKB-KW"/>
</dbReference>
<reference evidence="9 10" key="1">
    <citation type="submission" date="2020-08" db="EMBL/GenBank/DDBJ databases">
        <title>Genomic Encyclopedia of Type Strains, Phase IV (KMG-IV): sequencing the most valuable type-strain genomes for metagenomic binning, comparative biology and taxonomic classification.</title>
        <authorList>
            <person name="Goeker M."/>
        </authorList>
    </citation>
    <scope>NUCLEOTIDE SEQUENCE [LARGE SCALE GENOMIC DNA]</scope>
    <source>
        <strain evidence="9 10">DSM 100021</strain>
    </source>
</reference>
<dbReference type="EMBL" id="JACIED010000006">
    <property type="protein sequence ID" value="MBB4009870.1"/>
    <property type="molecule type" value="Genomic_DNA"/>
</dbReference>
<dbReference type="Proteomes" id="UP000544107">
    <property type="component" value="Unassembled WGS sequence"/>
</dbReference>
<dbReference type="Gene3D" id="3.30.420.10">
    <property type="entry name" value="Ribonuclease H-like superfamily/Ribonuclease H"/>
    <property type="match status" value="1"/>
</dbReference>
<proteinExistence type="inferred from homology"/>